<dbReference type="PANTHER" id="PTHR34237:SF4">
    <property type="entry name" value="PAREP1 FAMILY PROTEIN"/>
    <property type="match status" value="1"/>
</dbReference>
<dbReference type="InterPro" id="IPR010268">
    <property type="entry name" value="PaREP1"/>
</dbReference>
<name>M1IMM7_9CREN</name>
<dbReference type="Proteomes" id="UP000011281">
    <property type="component" value="Chromosome"/>
</dbReference>
<dbReference type="RefSeq" id="WP_011277144.1">
    <property type="nucleotide sequence ID" value="NC_020246.1"/>
</dbReference>
<dbReference type="AlphaFoldDB" id="M1IMM7"/>
<dbReference type="HOGENOM" id="CLU_115256_2_0_2"/>
<reference evidence="1 2" key="1">
    <citation type="journal article" date="2012" name="ISME J.">
        <title>Genomic evidence of rapid, global-scale gene flow in a Sulfolobus species.</title>
        <authorList>
            <person name="Mao D."/>
            <person name="Grogan D."/>
        </authorList>
    </citation>
    <scope>NUCLEOTIDE SEQUENCE [LARGE SCALE GENOMIC DNA]</scope>
    <source>
        <strain evidence="1 2">N8</strain>
    </source>
</reference>
<evidence type="ECO:0008006" key="3">
    <source>
        <dbReference type="Google" id="ProtNLM"/>
    </source>
</evidence>
<dbReference type="GeneID" id="14550752"/>
<dbReference type="PATRIC" id="fig|1028566.6.peg.216"/>
<protein>
    <recommendedName>
        <fullName evidence="3">PaREP1 family protein</fullName>
    </recommendedName>
</protein>
<organism evidence="2">
    <name type="scientific">Sulfolobus acidocaldarius N8</name>
    <dbReference type="NCBI Taxonomy" id="1028566"/>
    <lineage>
        <taxon>Archaea</taxon>
        <taxon>Thermoproteota</taxon>
        <taxon>Thermoprotei</taxon>
        <taxon>Sulfolobales</taxon>
        <taxon>Sulfolobaceae</taxon>
        <taxon>Sulfolobus</taxon>
    </lineage>
</organism>
<dbReference type="EMBL" id="CP002817">
    <property type="protein sequence ID" value="AGE70197.1"/>
    <property type="molecule type" value="Genomic_DNA"/>
</dbReference>
<proteinExistence type="predicted"/>
<dbReference type="Gene3D" id="1.20.120.330">
    <property type="entry name" value="Nucleotidyltransferases domain 2"/>
    <property type="match status" value="1"/>
</dbReference>
<accession>M1IMM7</accession>
<evidence type="ECO:0000313" key="1">
    <source>
        <dbReference type="EMBL" id="AGE70197.1"/>
    </source>
</evidence>
<dbReference type="KEGG" id="sacn:SacN8_01080"/>
<dbReference type="Pfam" id="PF05942">
    <property type="entry name" value="PaREP1"/>
    <property type="match status" value="1"/>
</dbReference>
<sequence>MESINLLSASDVLIREADELLEKGDIVQASEKYYKAAEEAIKLLVKTLNLKDIIEKVKEEGYWSLGVLHDAVTEIAKRLSDEEIIDLWKSAIVILTVNLPKDVLVIEAEKVKRLVELSDKIANFRVD</sequence>
<evidence type="ECO:0000313" key="2">
    <source>
        <dbReference type="Proteomes" id="UP000011281"/>
    </source>
</evidence>
<dbReference type="PANTHER" id="PTHR34237">
    <property type="entry name" value="PAREP8-RELATED"/>
    <property type="match status" value="1"/>
</dbReference>
<gene>
    <name evidence="1" type="ORF">SacN8_01080</name>
</gene>